<dbReference type="InterPro" id="IPR023606">
    <property type="entry name" value="CoA-Trfase_III_dom_1_sf"/>
</dbReference>
<name>A0ABW4N1E1_9CAUL</name>
<reference evidence="2" key="1">
    <citation type="journal article" date="2019" name="Int. J. Syst. Evol. Microbiol.">
        <title>The Global Catalogue of Microorganisms (GCM) 10K type strain sequencing project: providing services to taxonomists for standard genome sequencing and annotation.</title>
        <authorList>
            <consortium name="The Broad Institute Genomics Platform"/>
            <consortium name="The Broad Institute Genome Sequencing Center for Infectious Disease"/>
            <person name="Wu L."/>
            <person name="Ma J."/>
        </authorList>
    </citation>
    <scope>NUCLEOTIDE SEQUENCE [LARGE SCALE GENOMIC DNA]</scope>
    <source>
        <strain evidence="2">DFY28</strain>
    </source>
</reference>
<dbReference type="SUPFAM" id="SSF89796">
    <property type="entry name" value="CoA-transferase family III (CaiB/BaiF)"/>
    <property type="match status" value="1"/>
</dbReference>
<dbReference type="Proteomes" id="UP001597237">
    <property type="component" value="Unassembled WGS sequence"/>
</dbReference>
<keyword evidence="1" id="KW-0808">Transferase</keyword>
<evidence type="ECO:0000313" key="1">
    <source>
        <dbReference type="EMBL" id="MFD1783799.1"/>
    </source>
</evidence>
<gene>
    <name evidence="1" type="ORF">ACFSC0_10380</name>
</gene>
<dbReference type="Gene3D" id="3.40.50.10540">
    <property type="entry name" value="Crotonobetainyl-coa:carnitine coa-transferase, domain 1"/>
    <property type="match status" value="1"/>
</dbReference>
<dbReference type="InterPro" id="IPR044855">
    <property type="entry name" value="CoA-Trfase_III_dom3_sf"/>
</dbReference>
<protein>
    <submittedName>
        <fullName evidence="1">CaiB/BaiF CoA transferase family protein</fullName>
    </submittedName>
</protein>
<organism evidence="1 2">
    <name type="scientific">Phenylobacterium terrae</name>
    <dbReference type="NCBI Taxonomy" id="2665495"/>
    <lineage>
        <taxon>Bacteria</taxon>
        <taxon>Pseudomonadati</taxon>
        <taxon>Pseudomonadota</taxon>
        <taxon>Alphaproteobacteria</taxon>
        <taxon>Caulobacterales</taxon>
        <taxon>Caulobacteraceae</taxon>
        <taxon>Phenylobacterium</taxon>
    </lineage>
</organism>
<dbReference type="GO" id="GO:0016740">
    <property type="term" value="F:transferase activity"/>
    <property type="evidence" value="ECO:0007669"/>
    <property type="project" value="UniProtKB-KW"/>
</dbReference>
<dbReference type="PANTHER" id="PTHR48228">
    <property type="entry name" value="SUCCINYL-COA--D-CITRAMALATE COA-TRANSFERASE"/>
    <property type="match status" value="1"/>
</dbReference>
<evidence type="ECO:0000313" key="2">
    <source>
        <dbReference type="Proteomes" id="UP001597237"/>
    </source>
</evidence>
<dbReference type="Gene3D" id="3.30.1540.10">
    <property type="entry name" value="formyl-coa transferase, domain 3"/>
    <property type="match status" value="1"/>
</dbReference>
<dbReference type="InterPro" id="IPR003673">
    <property type="entry name" value="CoA-Trfase_fam_III"/>
</dbReference>
<sequence>MLLEGLKVVEFSTWVAAPGCAAIMADWGAEVVKVESEAGDATRGFFPDDEESPYNPIFSNENRGKRGIVLNTGRPEGRAALIALLKGADIFITNLRPGALKRARLDYAAVKDELPHLIYANVTGYGLEGDEIDTPAFDLTGFWTRSAVAACTIPPDQEPFTCRPGFGDHVTALATLSGVLAALHERTRTGRGRQVETALIRVGAYAIGWDLSTFLRYGQATTAQPRNDRPGVLSGYFRTKDERWFCVSSRSPRDQPALLAELGLAELNAEPRYAPPVRDIETVRELRAVLDAEFAKYTLAEVKQILHRADLIWAPMATLPELVEDPQAKAAGCFVEIPDRFGGRHRAPAAPVRFPGVPTGPAGPAPALGQHTREVLKEAGMSDAEVENLFAIGAAM</sequence>
<dbReference type="Pfam" id="PF02515">
    <property type="entry name" value="CoA_transf_3"/>
    <property type="match status" value="1"/>
</dbReference>
<keyword evidence="2" id="KW-1185">Reference proteome</keyword>
<dbReference type="InterPro" id="IPR050509">
    <property type="entry name" value="CoA-transferase_III"/>
</dbReference>
<dbReference type="EMBL" id="JBHUEY010000001">
    <property type="protein sequence ID" value="MFD1783799.1"/>
    <property type="molecule type" value="Genomic_DNA"/>
</dbReference>
<proteinExistence type="predicted"/>
<dbReference type="RefSeq" id="WP_377283009.1">
    <property type="nucleotide sequence ID" value="NZ_JBHRSI010000008.1"/>
</dbReference>
<dbReference type="PANTHER" id="PTHR48228:SF2">
    <property type="entry name" value="E-CINNAMOYL-COA:R-PHENYLLACTATE COA TRANSFERASE LARGE SUBUNIT"/>
    <property type="match status" value="1"/>
</dbReference>
<accession>A0ABW4N1E1</accession>
<comment type="caution">
    <text evidence="1">The sequence shown here is derived from an EMBL/GenBank/DDBJ whole genome shotgun (WGS) entry which is preliminary data.</text>
</comment>